<feature type="transmembrane region" description="Helical" evidence="5">
    <location>
        <begin position="177"/>
        <end position="198"/>
    </location>
</feature>
<feature type="transmembrane region" description="Helical" evidence="5">
    <location>
        <begin position="205"/>
        <end position="224"/>
    </location>
</feature>
<dbReference type="EMBL" id="LN890957">
    <property type="protein sequence ID" value="CUS14566.1"/>
    <property type="molecule type" value="Genomic_DNA"/>
</dbReference>
<organism evidence="6 7">
    <name type="scientific">Tuber aestivum</name>
    <name type="common">summer truffle</name>
    <dbReference type="NCBI Taxonomy" id="59557"/>
    <lineage>
        <taxon>Eukaryota</taxon>
        <taxon>Fungi</taxon>
        <taxon>Dikarya</taxon>
        <taxon>Ascomycota</taxon>
        <taxon>Pezizomycotina</taxon>
        <taxon>Pezizomycetes</taxon>
        <taxon>Pezizales</taxon>
        <taxon>Tuberaceae</taxon>
        <taxon>Tuber</taxon>
    </lineage>
</organism>
<keyword evidence="4 5" id="KW-0472">Membrane</keyword>
<feature type="transmembrane region" description="Helical" evidence="5">
    <location>
        <begin position="230"/>
        <end position="252"/>
    </location>
</feature>
<dbReference type="InterPro" id="IPR006214">
    <property type="entry name" value="Bax_inhibitor_1-related"/>
</dbReference>
<comment type="subcellular location">
    <subcellularLocation>
        <location evidence="1">Membrane</location>
        <topology evidence="1">Multi-pass membrane protein</topology>
    </subcellularLocation>
</comment>
<keyword evidence="3 5" id="KW-1133">Transmembrane helix</keyword>
<keyword evidence="2 5" id="KW-0812">Transmembrane</keyword>
<dbReference type="Proteomes" id="UP001412239">
    <property type="component" value="Unassembled WGS sequence"/>
</dbReference>
<evidence type="ECO:0000256" key="2">
    <source>
        <dbReference type="ARBA" id="ARBA00022692"/>
    </source>
</evidence>
<evidence type="ECO:0000313" key="6">
    <source>
        <dbReference type="EMBL" id="CUS14566.1"/>
    </source>
</evidence>
<evidence type="ECO:0000256" key="4">
    <source>
        <dbReference type="ARBA" id="ARBA00023136"/>
    </source>
</evidence>
<reference evidence="6" key="1">
    <citation type="submission" date="2015-10" db="EMBL/GenBank/DDBJ databases">
        <authorList>
            <person name="Regsiter A."/>
            <person name="william w."/>
        </authorList>
    </citation>
    <scope>NUCLEOTIDE SEQUENCE</scope>
    <source>
        <strain evidence="6">Montdore</strain>
    </source>
</reference>
<dbReference type="AlphaFoldDB" id="A0A292Q432"/>
<evidence type="ECO:0000256" key="3">
    <source>
        <dbReference type="ARBA" id="ARBA00022989"/>
    </source>
</evidence>
<feature type="transmembrane region" description="Helical" evidence="5">
    <location>
        <begin position="115"/>
        <end position="134"/>
    </location>
</feature>
<sequence>MFLQSTIRPVAGRAPFLYSVKPFTRTFATLRPPVLRQAITPVRHQQATKAQFATKRFYTTDPDILSRPTGKEKNRDLLYAGLLFGSAIFFTNILYNLEPREGGIPPYERAYVHETFTYTGLGVGMVGLAAKGLHNMGWSYKLMSKNPWLVLGGSLVAAAGTMYATKITDPDNYIQKHLLWSAFNLTSGAVLAPLFFYNPALLSRVGVYAAGIMGSVALAGATAIEGDYLYFGGPSLALAAMLALSGLGPIVLPLGSRALLATESFWMCGGLGAFAGFTLYGPITVMDHAIRAKSGLIQKDTVNESIDLELDFIITPVRLVQTLVQRQQNQQ</sequence>
<accession>A0A292Q432</accession>
<keyword evidence="7" id="KW-1185">Reference proteome</keyword>
<name>A0A292Q432_9PEZI</name>
<protein>
    <recommendedName>
        <fullName evidence="8">Growth hormone-inducible transmembrane protein</fullName>
    </recommendedName>
</protein>
<evidence type="ECO:0000256" key="1">
    <source>
        <dbReference type="ARBA" id="ARBA00004141"/>
    </source>
</evidence>
<evidence type="ECO:0008006" key="8">
    <source>
        <dbReference type="Google" id="ProtNLM"/>
    </source>
</evidence>
<evidence type="ECO:0000256" key="5">
    <source>
        <dbReference type="SAM" id="Phobius"/>
    </source>
</evidence>
<feature type="transmembrane region" description="Helical" evidence="5">
    <location>
        <begin position="146"/>
        <end position="165"/>
    </location>
</feature>
<dbReference type="Pfam" id="PF01027">
    <property type="entry name" value="Bax1-I"/>
    <property type="match status" value="1"/>
</dbReference>
<evidence type="ECO:0000313" key="7">
    <source>
        <dbReference type="Proteomes" id="UP001412239"/>
    </source>
</evidence>
<dbReference type="GO" id="GO:0016020">
    <property type="term" value="C:membrane"/>
    <property type="evidence" value="ECO:0007669"/>
    <property type="project" value="UniProtKB-SubCell"/>
</dbReference>
<feature type="transmembrane region" description="Helical" evidence="5">
    <location>
        <begin position="77"/>
        <end position="95"/>
    </location>
</feature>
<feature type="transmembrane region" description="Helical" evidence="5">
    <location>
        <begin position="264"/>
        <end position="283"/>
    </location>
</feature>
<gene>
    <name evidence="6" type="ORF">GSTUAT00001297001</name>
</gene>
<proteinExistence type="predicted"/>